<keyword evidence="9" id="KW-1185">Reference proteome</keyword>
<evidence type="ECO:0000259" key="7">
    <source>
        <dbReference type="PROSITE" id="PS51065"/>
    </source>
</evidence>
<dbReference type="PROSITE" id="PS51065">
    <property type="entry name" value="NHR"/>
    <property type="match status" value="1"/>
</dbReference>
<dbReference type="InterPro" id="IPR013083">
    <property type="entry name" value="Znf_RING/FYVE/PHD"/>
</dbReference>
<dbReference type="InParanoid" id="A0A139WHV1"/>
<sequence>MPINFPKTHLKFHESHGQNIVLSQNMSTARRFGTNQSGLTFISSPVAPTQKIQFKILDVSLERSDLISIGFTSFDPANLQYDWPNCTPEQLKHTPGFWICSLSKYFCTKDKTIFFYATPSGVLHYGANGEEKGRCDKKIETGRPLWAVIDIWGTSTKIQLINECTTGYYFTPKPLEINEQVLIKILSSGRIVLGVTSFDPNHATTTLPQDPKFLVDRPEYWVPVDDPTWHFTRYDEISFKINEKGEMKIWKNDVLLLKVVHVDHSIPLWGFVHLGSVEKIEMTTSLDAVPSTSVESSGCKMVPKQKQGTDCVICCEKETEAALYPCGHMCLCFECMQQWQRNRERRCPICRAPAKDVIKIYK</sequence>
<reference evidence="8 9" key="2">
    <citation type="journal article" date="2010" name="Nucleic Acids Res.">
        <title>BeetleBase in 2010: revisions to provide comprehensive genomic information for Tribolium castaneum.</title>
        <authorList>
            <person name="Kim H.S."/>
            <person name="Murphy T."/>
            <person name="Xia J."/>
            <person name="Caragea D."/>
            <person name="Park Y."/>
            <person name="Beeman R.W."/>
            <person name="Lorenzen M.D."/>
            <person name="Butcher S."/>
            <person name="Manak J.R."/>
            <person name="Brown S.J."/>
        </authorList>
    </citation>
    <scope>GENOME REANNOTATION</scope>
    <source>
        <strain evidence="8 9">Georgia GA2</strain>
    </source>
</reference>
<keyword evidence="4" id="KW-0862">Zinc</keyword>
<dbReference type="InterPro" id="IPR001841">
    <property type="entry name" value="Znf_RING"/>
</dbReference>
<dbReference type="SUPFAM" id="SSF57850">
    <property type="entry name" value="RING/U-box"/>
    <property type="match status" value="1"/>
</dbReference>
<dbReference type="EMBL" id="KQ971342">
    <property type="protein sequence ID" value="KYB27578.1"/>
    <property type="molecule type" value="Genomic_DNA"/>
</dbReference>
<dbReference type="STRING" id="7070.A0A139WHV1"/>
<name>A0A139WHV1_TRICA</name>
<accession>A0A139WHV1</accession>
<dbReference type="SMART" id="SM00184">
    <property type="entry name" value="RING"/>
    <property type="match status" value="1"/>
</dbReference>
<dbReference type="InterPro" id="IPR043136">
    <property type="entry name" value="B30.2/SPRY_sf"/>
</dbReference>
<evidence type="ECO:0000256" key="2">
    <source>
        <dbReference type="ARBA" id="ARBA00022737"/>
    </source>
</evidence>
<evidence type="ECO:0000256" key="3">
    <source>
        <dbReference type="ARBA" id="ARBA00022771"/>
    </source>
</evidence>
<dbReference type="SMART" id="SM00588">
    <property type="entry name" value="NEUZ"/>
    <property type="match status" value="2"/>
</dbReference>
<dbReference type="AlphaFoldDB" id="A0A139WHV1"/>
<dbReference type="PROSITE" id="PS50089">
    <property type="entry name" value="ZF_RING_2"/>
    <property type="match status" value="1"/>
</dbReference>
<keyword evidence="3 5" id="KW-0863">Zinc-finger</keyword>
<protein>
    <submittedName>
        <fullName evidence="8">E3 ubiquitin-protein ligase NEURL1B-like protein</fullName>
    </submittedName>
</protein>
<dbReference type="GO" id="GO:0061630">
    <property type="term" value="F:ubiquitin protein ligase activity"/>
    <property type="evidence" value="ECO:0000318"/>
    <property type="project" value="GO_Central"/>
</dbReference>
<evidence type="ECO:0000256" key="1">
    <source>
        <dbReference type="ARBA" id="ARBA00022723"/>
    </source>
</evidence>
<evidence type="ECO:0000313" key="8">
    <source>
        <dbReference type="EMBL" id="KYB27578.1"/>
    </source>
</evidence>
<dbReference type="PANTHER" id="PTHR12429">
    <property type="entry name" value="NEURALIZED"/>
    <property type="match status" value="1"/>
</dbReference>
<feature type="domain" description="RING-type" evidence="6">
    <location>
        <begin position="311"/>
        <end position="351"/>
    </location>
</feature>
<keyword evidence="1" id="KW-0479">Metal-binding</keyword>
<evidence type="ECO:0000256" key="5">
    <source>
        <dbReference type="PROSITE-ProRule" id="PRU00175"/>
    </source>
</evidence>
<dbReference type="Proteomes" id="UP000007266">
    <property type="component" value="Linkage group 5"/>
</dbReference>
<dbReference type="OMA" id="CINTSHV"/>
<evidence type="ECO:0000313" key="9">
    <source>
        <dbReference type="Proteomes" id="UP000007266"/>
    </source>
</evidence>
<proteinExistence type="predicted"/>
<keyword evidence="2" id="KW-0677">Repeat</keyword>
<dbReference type="InterPro" id="IPR037962">
    <property type="entry name" value="Neuralized"/>
</dbReference>
<dbReference type="Pfam" id="PF07177">
    <property type="entry name" value="Neuralized"/>
    <property type="match status" value="2"/>
</dbReference>
<organism evidence="8 9">
    <name type="scientific">Tribolium castaneum</name>
    <name type="common">Red flour beetle</name>
    <dbReference type="NCBI Taxonomy" id="7070"/>
    <lineage>
        <taxon>Eukaryota</taxon>
        <taxon>Metazoa</taxon>
        <taxon>Ecdysozoa</taxon>
        <taxon>Arthropoda</taxon>
        <taxon>Hexapoda</taxon>
        <taxon>Insecta</taxon>
        <taxon>Pterygota</taxon>
        <taxon>Neoptera</taxon>
        <taxon>Endopterygota</taxon>
        <taxon>Coleoptera</taxon>
        <taxon>Polyphaga</taxon>
        <taxon>Cucujiformia</taxon>
        <taxon>Tenebrionidae</taxon>
        <taxon>Tenebrionidae incertae sedis</taxon>
        <taxon>Tribolium</taxon>
    </lineage>
</organism>
<dbReference type="FunFam" id="2.60.120.920:FF:000005">
    <property type="entry name" value="Putative E3 ubiquitin-protein ligase NEURL1B"/>
    <property type="match status" value="1"/>
</dbReference>
<evidence type="ECO:0000256" key="4">
    <source>
        <dbReference type="ARBA" id="ARBA00022833"/>
    </source>
</evidence>
<dbReference type="PANTHER" id="PTHR12429:SF6">
    <property type="entry name" value="PROTEIN NEURALIZED"/>
    <property type="match status" value="1"/>
</dbReference>
<dbReference type="GO" id="GO:0008270">
    <property type="term" value="F:zinc ion binding"/>
    <property type="evidence" value="ECO:0007669"/>
    <property type="project" value="UniProtKB-KW"/>
</dbReference>
<evidence type="ECO:0000259" key="6">
    <source>
        <dbReference type="PROSITE" id="PS50089"/>
    </source>
</evidence>
<dbReference type="InterPro" id="IPR006573">
    <property type="entry name" value="NHR_dom"/>
</dbReference>
<reference evidence="8 9" key="1">
    <citation type="journal article" date="2008" name="Nature">
        <title>The genome of the model beetle and pest Tribolium castaneum.</title>
        <authorList>
            <consortium name="Tribolium Genome Sequencing Consortium"/>
            <person name="Richards S."/>
            <person name="Gibbs R.A."/>
            <person name="Weinstock G.M."/>
            <person name="Brown S.J."/>
            <person name="Denell R."/>
            <person name="Beeman R.W."/>
            <person name="Gibbs R."/>
            <person name="Beeman R.W."/>
            <person name="Brown S.J."/>
            <person name="Bucher G."/>
            <person name="Friedrich M."/>
            <person name="Grimmelikhuijzen C.J."/>
            <person name="Klingler M."/>
            <person name="Lorenzen M."/>
            <person name="Richards S."/>
            <person name="Roth S."/>
            <person name="Schroder R."/>
            <person name="Tautz D."/>
            <person name="Zdobnov E.M."/>
            <person name="Muzny D."/>
            <person name="Gibbs R.A."/>
            <person name="Weinstock G.M."/>
            <person name="Attaway T."/>
            <person name="Bell S."/>
            <person name="Buhay C.J."/>
            <person name="Chandrabose M.N."/>
            <person name="Chavez D."/>
            <person name="Clerk-Blankenburg K.P."/>
            <person name="Cree A."/>
            <person name="Dao M."/>
            <person name="Davis C."/>
            <person name="Chacko J."/>
            <person name="Dinh H."/>
            <person name="Dugan-Rocha S."/>
            <person name="Fowler G."/>
            <person name="Garner T.T."/>
            <person name="Garnes J."/>
            <person name="Gnirke A."/>
            <person name="Hawes A."/>
            <person name="Hernandez J."/>
            <person name="Hines S."/>
            <person name="Holder M."/>
            <person name="Hume J."/>
            <person name="Jhangiani S.N."/>
            <person name="Joshi V."/>
            <person name="Khan Z.M."/>
            <person name="Jackson L."/>
            <person name="Kovar C."/>
            <person name="Kowis A."/>
            <person name="Lee S."/>
            <person name="Lewis L.R."/>
            <person name="Margolis J."/>
            <person name="Morgan M."/>
            <person name="Nazareth L.V."/>
            <person name="Nguyen N."/>
            <person name="Okwuonu G."/>
            <person name="Parker D."/>
            <person name="Richards S."/>
            <person name="Ruiz S.J."/>
            <person name="Santibanez J."/>
            <person name="Savard J."/>
            <person name="Scherer S.E."/>
            <person name="Schneider B."/>
            <person name="Sodergren E."/>
            <person name="Tautz D."/>
            <person name="Vattahil S."/>
            <person name="Villasana D."/>
            <person name="White C.S."/>
            <person name="Wright R."/>
            <person name="Park Y."/>
            <person name="Beeman R.W."/>
            <person name="Lord J."/>
            <person name="Oppert B."/>
            <person name="Lorenzen M."/>
            <person name="Brown S."/>
            <person name="Wang L."/>
            <person name="Savard J."/>
            <person name="Tautz D."/>
            <person name="Richards S."/>
            <person name="Weinstock G."/>
            <person name="Gibbs R.A."/>
            <person name="Liu Y."/>
            <person name="Worley K."/>
            <person name="Weinstock G."/>
            <person name="Elsik C.G."/>
            <person name="Reese J.T."/>
            <person name="Elhaik E."/>
            <person name="Landan G."/>
            <person name="Graur D."/>
            <person name="Arensburger P."/>
            <person name="Atkinson P."/>
            <person name="Beeman R.W."/>
            <person name="Beidler J."/>
            <person name="Brown S.J."/>
            <person name="Demuth J.P."/>
            <person name="Drury D.W."/>
            <person name="Du Y.Z."/>
            <person name="Fujiwara H."/>
            <person name="Lorenzen M."/>
            <person name="Maselli V."/>
            <person name="Osanai M."/>
            <person name="Park Y."/>
            <person name="Robertson H.M."/>
            <person name="Tu Z."/>
            <person name="Wang J.J."/>
            <person name="Wang S."/>
            <person name="Richards S."/>
            <person name="Song H."/>
            <person name="Zhang L."/>
            <person name="Sodergren E."/>
            <person name="Werner D."/>
            <person name="Stanke M."/>
            <person name="Morgenstern B."/>
            <person name="Solovyev V."/>
            <person name="Kosarev P."/>
            <person name="Brown G."/>
            <person name="Chen H.C."/>
            <person name="Ermolaeva O."/>
            <person name="Hlavina W."/>
            <person name="Kapustin Y."/>
            <person name="Kiryutin B."/>
            <person name="Kitts P."/>
            <person name="Maglott D."/>
            <person name="Pruitt K."/>
            <person name="Sapojnikov V."/>
            <person name="Souvorov A."/>
            <person name="Mackey A.J."/>
            <person name="Waterhouse R.M."/>
            <person name="Wyder S."/>
            <person name="Zdobnov E.M."/>
            <person name="Zdobnov E.M."/>
            <person name="Wyder S."/>
            <person name="Kriventseva E.V."/>
            <person name="Kadowaki T."/>
            <person name="Bork P."/>
            <person name="Aranda M."/>
            <person name="Bao R."/>
            <person name="Beermann A."/>
            <person name="Berns N."/>
            <person name="Bolognesi R."/>
            <person name="Bonneton F."/>
            <person name="Bopp D."/>
            <person name="Brown S.J."/>
            <person name="Bucher G."/>
            <person name="Butts T."/>
            <person name="Chaumot A."/>
            <person name="Denell R.E."/>
            <person name="Ferrier D.E."/>
            <person name="Friedrich M."/>
            <person name="Gordon C.M."/>
            <person name="Jindra M."/>
            <person name="Klingler M."/>
            <person name="Lan Q."/>
            <person name="Lattorff H.M."/>
            <person name="Laudet V."/>
            <person name="von Levetsow C."/>
            <person name="Liu Z."/>
            <person name="Lutz R."/>
            <person name="Lynch J.A."/>
            <person name="da Fonseca R.N."/>
            <person name="Posnien N."/>
            <person name="Reuter R."/>
            <person name="Roth S."/>
            <person name="Savard J."/>
            <person name="Schinko J.B."/>
            <person name="Schmitt C."/>
            <person name="Schoppmeier M."/>
            <person name="Schroder R."/>
            <person name="Shippy T.D."/>
            <person name="Simonnet F."/>
            <person name="Marques-Souza H."/>
            <person name="Tautz D."/>
            <person name="Tomoyasu Y."/>
            <person name="Trauner J."/>
            <person name="Van der Zee M."/>
            <person name="Vervoort M."/>
            <person name="Wittkopp N."/>
            <person name="Wimmer E.A."/>
            <person name="Yang X."/>
            <person name="Jones A.K."/>
            <person name="Sattelle D.B."/>
            <person name="Ebert P.R."/>
            <person name="Nelson D."/>
            <person name="Scott J.G."/>
            <person name="Beeman R.W."/>
            <person name="Muthukrishnan S."/>
            <person name="Kramer K.J."/>
            <person name="Arakane Y."/>
            <person name="Beeman R.W."/>
            <person name="Zhu Q."/>
            <person name="Hogenkamp D."/>
            <person name="Dixit R."/>
            <person name="Oppert B."/>
            <person name="Jiang H."/>
            <person name="Zou Z."/>
            <person name="Marshall J."/>
            <person name="Elpidina E."/>
            <person name="Vinokurov K."/>
            <person name="Oppert C."/>
            <person name="Zou Z."/>
            <person name="Evans J."/>
            <person name="Lu Z."/>
            <person name="Zhao P."/>
            <person name="Sumathipala N."/>
            <person name="Altincicek B."/>
            <person name="Vilcinskas A."/>
            <person name="Williams M."/>
            <person name="Hultmark D."/>
            <person name="Hetru C."/>
            <person name="Jiang H."/>
            <person name="Grimmelikhuijzen C.J."/>
            <person name="Hauser F."/>
            <person name="Cazzamali G."/>
            <person name="Williamson M."/>
            <person name="Park Y."/>
            <person name="Li B."/>
            <person name="Tanaka Y."/>
            <person name="Predel R."/>
            <person name="Neupert S."/>
            <person name="Schachtner J."/>
            <person name="Verleyen P."/>
            <person name="Raible F."/>
            <person name="Bork P."/>
            <person name="Friedrich M."/>
            <person name="Walden K.K."/>
            <person name="Robertson H.M."/>
            <person name="Angeli S."/>
            <person name="Foret S."/>
            <person name="Bucher G."/>
            <person name="Schuetz S."/>
            <person name="Maleszka R."/>
            <person name="Wimmer E.A."/>
            <person name="Beeman R.W."/>
            <person name="Lorenzen M."/>
            <person name="Tomoyasu Y."/>
            <person name="Miller S.C."/>
            <person name="Grossmann D."/>
            <person name="Bucher G."/>
        </authorList>
    </citation>
    <scope>NUCLEOTIDE SEQUENCE [LARGE SCALE GENOMIC DNA]</scope>
    <source>
        <strain evidence="8 9">Georgia GA2</strain>
    </source>
</reference>
<feature type="domain" description="NHR" evidence="7">
    <location>
        <begin position="9"/>
        <end position="163"/>
    </location>
</feature>
<dbReference type="Pfam" id="PF13920">
    <property type="entry name" value="zf-C3HC4_3"/>
    <property type="match status" value="1"/>
</dbReference>
<dbReference type="Gene3D" id="3.30.40.10">
    <property type="entry name" value="Zinc/RING finger domain, C3HC4 (zinc finger)"/>
    <property type="match status" value="1"/>
</dbReference>
<gene>
    <name evidence="8" type="primary">AUGUSTUS-3.0.2_34684</name>
    <name evidence="8" type="ORF">TcasGA2_TC034684</name>
</gene>
<dbReference type="Gene3D" id="2.60.120.920">
    <property type="match status" value="2"/>
</dbReference>